<evidence type="ECO:0000256" key="1">
    <source>
        <dbReference type="ARBA" id="ARBA00009986"/>
    </source>
</evidence>
<dbReference type="RefSeq" id="WP_170194494.1">
    <property type="nucleotide sequence ID" value="NZ_JABBNB010000011.1"/>
</dbReference>
<evidence type="ECO:0000256" key="2">
    <source>
        <dbReference type="ARBA" id="ARBA00023002"/>
    </source>
</evidence>
<dbReference type="InterPro" id="IPR016162">
    <property type="entry name" value="Ald_DH_N"/>
</dbReference>
<feature type="transmembrane region" description="Helical" evidence="5">
    <location>
        <begin position="116"/>
        <end position="143"/>
    </location>
</feature>
<sequence>MRNPAVLTETVGHYATGDRGTVDAAVDAAARAFSGWSAVSPRSRAEALSEAAAAIDDEHAELTLLLTREHGKVTADAAAEITNSARTLRYYAGLADRVAHERVTEDFRGRIIERRVAMGVVAVIVPWNYPVLLATLMVAPALMAGNSVVVKLPDYAPLALSLVLRHLAAALPSGVVNVVAGTGEEVGLALTTHRRVRKVSFTGSTATGRTIMRDASVNLKNLSLELGGNDPAVILESASLNSIMVDELVRGAFTSTGQVCYAPKRLYVHSKHFSDFVEAFSDAANRLVVGDGRDPDVRMGPLNNAPQRQVVTDLIATSLREGAQVRELGQFSGGDMSDGYFVRPTVVTGLSHDSPLMTQEQFGPVVPIMPFDTEDDAIAMANDSEYGLAASIWSDDVDHAFDLGRRIEAGSVFVNIHRVGASDSSMPFGGFKQSGIGRGHGVVALEESTEIQVLADRVDMQQQLKD</sequence>
<keyword evidence="5" id="KW-1133">Transmembrane helix</keyword>
<dbReference type="Gene3D" id="3.40.605.10">
    <property type="entry name" value="Aldehyde Dehydrogenase, Chain A, domain 1"/>
    <property type="match status" value="1"/>
</dbReference>
<dbReference type="AlphaFoldDB" id="A0A848KYQ7"/>
<gene>
    <name evidence="7" type="ORF">HH308_12260</name>
</gene>
<dbReference type="Pfam" id="PF00171">
    <property type="entry name" value="Aldedh"/>
    <property type="match status" value="1"/>
</dbReference>
<organism evidence="7 8">
    <name type="scientific">Gordonia asplenii</name>
    <dbReference type="NCBI Taxonomy" id="2725283"/>
    <lineage>
        <taxon>Bacteria</taxon>
        <taxon>Bacillati</taxon>
        <taxon>Actinomycetota</taxon>
        <taxon>Actinomycetes</taxon>
        <taxon>Mycobacteriales</taxon>
        <taxon>Gordoniaceae</taxon>
        <taxon>Gordonia</taxon>
    </lineage>
</organism>
<dbReference type="InterPro" id="IPR016163">
    <property type="entry name" value="Ald_DH_C"/>
</dbReference>
<keyword evidence="5" id="KW-0812">Transmembrane</keyword>
<name>A0A848KYQ7_9ACTN</name>
<dbReference type="PANTHER" id="PTHR11699">
    <property type="entry name" value="ALDEHYDE DEHYDROGENASE-RELATED"/>
    <property type="match status" value="1"/>
</dbReference>
<dbReference type="Gene3D" id="3.40.309.10">
    <property type="entry name" value="Aldehyde Dehydrogenase, Chain A, domain 2"/>
    <property type="match status" value="1"/>
</dbReference>
<evidence type="ECO:0000313" key="8">
    <source>
        <dbReference type="Proteomes" id="UP000550729"/>
    </source>
</evidence>
<dbReference type="SUPFAM" id="SSF53720">
    <property type="entry name" value="ALDH-like"/>
    <property type="match status" value="1"/>
</dbReference>
<dbReference type="GO" id="GO:0016620">
    <property type="term" value="F:oxidoreductase activity, acting on the aldehyde or oxo group of donors, NAD or NADP as acceptor"/>
    <property type="evidence" value="ECO:0007669"/>
    <property type="project" value="InterPro"/>
</dbReference>
<evidence type="ECO:0000256" key="3">
    <source>
        <dbReference type="PROSITE-ProRule" id="PRU10007"/>
    </source>
</evidence>
<dbReference type="InterPro" id="IPR015590">
    <property type="entry name" value="Aldehyde_DH_dom"/>
</dbReference>
<comment type="caution">
    <text evidence="7">The sequence shown here is derived from an EMBL/GenBank/DDBJ whole genome shotgun (WGS) entry which is preliminary data.</text>
</comment>
<reference evidence="7 8" key="1">
    <citation type="submission" date="2020-04" db="EMBL/GenBank/DDBJ databases">
        <title>Gordonia sp. nov. TBRC 11910.</title>
        <authorList>
            <person name="Suriyachadkun C."/>
        </authorList>
    </citation>
    <scope>NUCLEOTIDE SEQUENCE [LARGE SCALE GENOMIC DNA]</scope>
    <source>
        <strain evidence="7 8">TBRC 11910</strain>
    </source>
</reference>
<keyword evidence="2 4" id="KW-0560">Oxidoreductase</keyword>
<dbReference type="InterPro" id="IPR029510">
    <property type="entry name" value="Ald_DH_CS_GLU"/>
</dbReference>
<dbReference type="FunFam" id="3.40.605.10:FF:000007">
    <property type="entry name" value="NAD/NADP-dependent betaine aldehyde dehydrogenase"/>
    <property type="match status" value="1"/>
</dbReference>
<keyword evidence="8" id="KW-1185">Reference proteome</keyword>
<dbReference type="EMBL" id="JABBNB010000011">
    <property type="protein sequence ID" value="NMO01985.1"/>
    <property type="molecule type" value="Genomic_DNA"/>
</dbReference>
<evidence type="ECO:0000256" key="5">
    <source>
        <dbReference type="SAM" id="Phobius"/>
    </source>
</evidence>
<evidence type="ECO:0000259" key="6">
    <source>
        <dbReference type="Pfam" id="PF00171"/>
    </source>
</evidence>
<evidence type="ECO:0000313" key="7">
    <source>
        <dbReference type="EMBL" id="NMO01985.1"/>
    </source>
</evidence>
<keyword evidence="5" id="KW-0472">Membrane</keyword>
<protein>
    <submittedName>
        <fullName evidence="7">Aldehyde dehydrogenase family protein</fullName>
    </submittedName>
</protein>
<comment type="similarity">
    <text evidence="1 4">Belongs to the aldehyde dehydrogenase family.</text>
</comment>
<feature type="domain" description="Aldehyde dehydrogenase" evidence="6">
    <location>
        <begin position="3"/>
        <end position="452"/>
    </location>
</feature>
<feature type="active site" evidence="3">
    <location>
        <position position="225"/>
    </location>
</feature>
<dbReference type="FunFam" id="3.40.309.10:FF:000009">
    <property type="entry name" value="Aldehyde dehydrogenase A"/>
    <property type="match status" value="1"/>
</dbReference>
<dbReference type="InterPro" id="IPR016161">
    <property type="entry name" value="Ald_DH/histidinol_DH"/>
</dbReference>
<dbReference type="Proteomes" id="UP000550729">
    <property type="component" value="Unassembled WGS sequence"/>
</dbReference>
<evidence type="ECO:0000256" key="4">
    <source>
        <dbReference type="RuleBase" id="RU003345"/>
    </source>
</evidence>
<proteinExistence type="inferred from homology"/>
<accession>A0A848KYQ7</accession>
<dbReference type="PROSITE" id="PS00687">
    <property type="entry name" value="ALDEHYDE_DEHYDR_GLU"/>
    <property type="match status" value="1"/>
</dbReference>